<dbReference type="SUPFAM" id="SSF51182">
    <property type="entry name" value="RmlC-like cupins"/>
    <property type="match status" value="1"/>
</dbReference>
<dbReference type="RefSeq" id="WP_049833774.1">
    <property type="nucleotide sequence ID" value="NZ_CP012160.1"/>
</dbReference>
<gene>
    <name evidence="1" type="ORF">OSB_08130</name>
</gene>
<reference evidence="1 2" key="1">
    <citation type="journal article" date="2015" name="Genome Announc.">
        <title>Closed Genome Sequence of Octadecabacter temperatus SB1, the First Mesophilic Species of the Genus Octadecabacter.</title>
        <authorList>
            <person name="Voget S."/>
            <person name="Billerbeck S."/>
            <person name="Simon M."/>
            <person name="Daniel R."/>
        </authorList>
    </citation>
    <scope>NUCLEOTIDE SEQUENCE [LARGE SCALE GENOMIC DNA]</scope>
    <source>
        <strain evidence="1 2">SB1</strain>
    </source>
</reference>
<dbReference type="PATRIC" id="fig|1458307.3.peg.824"/>
<proteinExistence type="predicted"/>
<evidence type="ECO:0000313" key="2">
    <source>
        <dbReference type="Proteomes" id="UP000067444"/>
    </source>
</evidence>
<organism evidence="1 2">
    <name type="scientific">Octadecabacter temperatus</name>
    <dbReference type="NCBI Taxonomy" id="1458307"/>
    <lineage>
        <taxon>Bacteria</taxon>
        <taxon>Pseudomonadati</taxon>
        <taxon>Pseudomonadota</taxon>
        <taxon>Alphaproteobacteria</taxon>
        <taxon>Rhodobacterales</taxon>
        <taxon>Roseobacteraceae</taxon>
        <taxon>Octadecabacter</taxon>
    </lineage>
</organism>
<protein>
    <submittedName>
        <fullName evidence="1">Uncharacterized protein</fullName>
    </submittedName>
</protein>
<dbReference type="InterPro" id="IPR011051">
    <property type="entry name" value="RmlC_Cupin_sf"/>
</dbReference>
<dbReference type="InterPro" id="IPR014710">
    <property type="entry name" value="RmlC-like_jellyroll"/>
</dbReference>
<dbReference type="EMBL" id="CP012160">
    <property type="protein sequence ID" value="AKS45374.1"/>
    <property type="molecule type" value="Genomic_DNA"/>
</dbReference>
<dbReference type="AlphaFoldDB" id="A0A0K0Y354"/>
<evidence type="ECO:0000313" key="1">
    <source>
        <dbReference type="EMBL" id="AKS45374.1"/>
    </source>
</evidence>
<sequence>MSTNLKTVSNHVERNTDPAAFAHWPDGFYEEMLAGLENGCVGSTLVSETADMRVWHLIIPVGGRAGFHCHVNRYFWSAVASGKARGYFSSGEIKDVEHYVGETKHYNYGAGESMVHSVENIGDTELSFVTVEFLDGENPAWPIPDDMRLKTPA</sequence>
<dbReference type="Gene3D" id="2.60.120.10">
    <property type="entry name" value="Jelly Rolls"/>
    <property type="match status" value="1"/>
</dbReference>
<dbReference type="Proteomes" id="UP000067444">
    <property type="component" value="Chromosome"/>
</dbReference>
<accession>A0A0K0Y354</accession>
<dbReference type="OrthoDB" id="9800684at2"/>
<keyword evidence="2" id="KW-1185">Reference proteome</keyword>
<name>A0A0K0Y354_9RHOB</name>
<dbReference type="KEGG" id="otm:OSB_08130"/>
<dbReference type="STRING" id="1458307.OSB_08130"/>